<proteinExistence type="predicted"/>
<accession>A0AAV7US41</accession>
<dbReference type="PROSITE" id="PS50095">
    <property type="entry name" value="PLAT"/>
    <property type="match status" value="1"/>
</dbReference>
<name>A0AAV7US41_PLEWA</name>
<protein>
    <recommendedName>
        <fullName evidence="2">PLAT domain-containing protein</fullName>
    </recommendedName>
</protein>
<evidence type="ECO:0000313" key="4">
    <source>
        <dbReference type="Proteomes" id="UP001066276"/>
    </source>
</evidence>
<organism evidence="3 4">
    <name type="scientific">Pleurodeles waltl</name>
    <name type="common">Iberian ribbed newt</name>
    <dbReference type="NCBI Taxonomy" id="8319"/>
    <lineage>
        <taxon>Eukaryota</taxon>
        <taxon>Metazoa</taxon>
        <taxon>Chordata</taxon>
        <taxon>Craniata</taxon>
        <taxon>Vertebrata</taxon>
        <taxon>Euteleostomi</taxon>
        <taxon>Amphibia</taxon>
        <taxon>Batrachia</taxon>
        <taxon>Caudata</taxon>
        <taxon>Salamandroidea</taxon>
        <taxon>Salamandridae</taxon>
        <taxon>Pleurodelinae</taxon>
        <taxon>Pleurodeles</taxon>
    </lineage>
</organism>
<evidence type="ECO:0000313" key="3">
    <source>
        <dbReference type="EMBL" id="KAJ1191885.1"/>
    </source>
</evidence>
<dbReference type="Gene3D" id="2.60.60.20">
    <property type="entry name" value="PLAT/LH2 domain"/>
    <property type="match status" value="1"/>
</dbReference>
<comment type="caution">
    <text evidence="3">The sequence shown here is derived from an EMBL/GenBank/DDBJ whole genome shotgun (WGS) entry which is preliminary data.</text>
</comment>
<evidence type="ECO:0000256" key="1">
    <source>
        <dbReference type="PROSITE-ProRule" id="PRU00152"/>
    </source>
</evidence>
<dbReference type="AlphaFoldDB" id="A0AAV7US41"/>
<gene>
    <name evidence="3" type="ORF">NDU88_001198</name>
</gene>
<dbReference type="InterPro" id="IPR001024">
    <property type="entry name" value="PLAT/LH2_dom"/>
</dbReference>
<dbReference type="EMBL" id="JANPWB010000004">
    <property type="protein sequence ID" value="KAJ1191885.1"/>
    <property type="molecule type" value="Genomic_DNA"/>
</dbReference>
<dbReference type="InterPro" id="IPR036392">
    <property type="entry name" value="PLAT/LH2_dom_sf"/>
</dbReference>
<keyword evidence="4" id="KW-1185">Reference proteome</keyword>
<reference evidence="3" key="1">
    <citation type="journal article" date="2022" name="bioRxiv">
        <title>Sequencing and chromosome-scale assembly of the giantPleurodeles waltlgenome.</title>
        <authorList>
            <person name="Brown T."/>
            <person name="Elewa A."/>
            <person name="Iarovenko S."/>
            <person name="Subramanian E."/>
            <person name="Araus A.J."/>
            <person name="Petzold A."/>
            <person name="Susuki M."/>
            <person name="Suzuki K.-i.T."/>
            <person name="Hayashi T."/>
            <person name="Toyoda A."/>
            <person name="Oliveira C."/>
            <person name="Osipova E."/>
            <person name="Leigh N.D."/>
            <person name="Simon A."/>
            <person name="Yun M.H."/>
        </authorList>
    </citation>
    <scope>NUCLEOTIDE SEQUENCE</scope>
    <source>
        <strain evidence="3">20211129_DDA</strain>
        <tissue evidence="3">Liver</tissue>
    </source>
</reference>
<sequence length="129" mass="14876">MRTGNYFRVRISGFLVKNLGRTLDLCSIRTRVSRGDLFVRVELRTWDVFVETSDVSSSGTEVEVTLTICCENESPSRIILPRVCLHSGQIYKTTIELEERHGTVQKVRLQREDIKNGDDWHCREVLYAA</sequence>
<evidence type="ECO:0000259" key="2">
    <source>
        <dbReference type="PROSITE" id="PS50095"/>
    </source>
</evidence>
<feature type="domain" description="PLAT" evidence="2">
    <location>
        <begin position="44"/>
        <end position="129"/>
    </location>
</feature>
<dbReference type="Proteomes" id="UP001066276">
    <property type="component" value="Chromosome 2_2"/>
</dbReference>
<dbReference type="SUPFAM" id="SSF49723">
    <property type="entry name" value="Lipase/lipooxygenase domain (PLAT/LH2 domain)"/>
    <property type="match status" value="1"/>
</dbReference>
<comment type="caution">
    <text evidence="1">Lacks conserved residue(s) required for the propagation of feature annotation.</text>
</comment>